<gene>
    <name evidence="6" type="ORF">PLOB_00042909</name>
</gene>
<feature type="domain" description="HYR" evidence="4">
    <location>
        <begin position="1"/>
        <end position="83"/>
    </location>
</feature>
<dbReference type="PROSITE" id="PS50825">
    <property type="entry name" value="HYR"/>
    <property type="match status" value="1"/>
</dbReference>
<evidence type="ECO:0000259" key="5">
    <source>
        <dbReference type="PROSITE" id="PS50923"/>
    </source>
</evidence>
<evidence type="ECO:0008006" key="8">
    <source>
        <dbReference type="Google" id="ProtNLM"/>
    </source>
</evidence>
<protein>
    <recommendedName>
        <fullName evidence="8">HYR domain-containing protein</fullName>
    </recommendedName>
</protein>
<feature type="domain" description="Sushi" evidence="5">
    <location>
        <begin position="84"/>
        <end position="155"/>
    </location>
</feature>
<keyword evidence="2" id="KW-1015">Disulfide bond</keyword>
<dbReference type="InterPro" id="IPR000436">
    <property type="entry name" value="Sushi_SCR_CCP_dom"/>
</dbReference>
<evidence type="ECO:0000256" key="2">
    <source>
        <dbReference type="ARBA" id="ARBA00023157"/>
    </source>
</evidence>
<dbReference type="PROSITE" id="PS50923">
    <property type="entry name" value="SUSHI"/>
    <property type="match status" value="1"/>
</dbReference>
<feature type="non-terminal residue" evidence="6">
    <location>
        <position position="1"/>
    </location>
</feature>
<evidence type="ECO:0000313" key="7">
    <source>
        <dbReference type="Proteomes" id="UP001159405"/>
    </source>
</evidence>
<evidence type="ECO:0000313" key="6">
    <source>
        <dbReference type="EMBL" id="CAH3038974.1"/>
    </source>
</evidence>
<reference evidence="6 7" key="1">
    <citation type="submission" date="2022-05" db="EMBL/GenBank/DDBJ databases">
        <authorList>
            <consortium name="Genoscope - CEA"/>
            <person name="William W."/>
        </authorList>
    </citation>
    <scope>NUCLEOTIDE SEQUENCE [LARGE SCALE GENOMIC DNA]</scope>
</reference>
<name>A0ABN8N125_9CNID</name>
<comment type="caution">
    <text evidence="3">Lacks conserved residue(s) required for the propagation of feature annotation.</text>
</comment>
<dbReference type="Pfam" id="PF02494">
    <property type="entry name" value="HYR"/>
    <property type="match status" value="1"/>
</dbReference>
<evidence type="ECO:0000259" key="4">
    <source>
        <dbReference type="PROSITE" id="PS50825"/>
    </source>
</evidence>
<dbReference type="Proteomes" id="UP001159405">
    <property type="component" value="Unassembled WGS sequence"/>
</dbReference>
<keyword evidence="3" id="KW-0768">Sushi</keyword>
<evidence type="ECO:0000256" key="3">
    <source>
        <dbReference type="PROSITE-ProRule" id="PRU00302"/>
    </source>
</evidence>
<keyword evidence="1" id="KW-0677">Repeat</keyword>
<keyword evidence="7" id="KW-1185">Reference proteome</keyword>
<comment type="caution">
    <text evidence="6">The sequence shown here is derived from an EMBL/GenBank/DDBJ whole genome shotgun (WGS) entry which is preliminary data.</text>
</comment>
<accession>A0ABN8N125</accession>
<sequence length="221" mass="24428">DVTTPTCSFCPGDIVREVPNANERVSWKDPKCSDNSNVPAVITSNYPNGRLFKVPGTYKVQYFVTGKKGDVYKGCSFNITLTLPKCPMYDAPENGALVCLNRDADGSASFCQVACKDGTDFNFDPPLLYICAGPGFWMTEILRRVNQLPWPNCSSGAGPSMQERNGFMEFFFNGNQTHSEIVTTLKQNLLTIAKGPKVLPIYCLHEACTPQKVQVYLSKQT</sequence>
<dbReference type="InterPro" id="IPR003410">
    <property type="entry name" value="HYR_dom"/>
</dbReference>
<proteinExistence type="predicted"/>
<dbReference type="EMBL" id="CALNXK010000007">
    <property type="protein sequence ID" value="CAH3038974.1"/>
    <property type="molecule type" value="Genomic_DNA"/>
</dbReference>
<organism evidence="6 7">
    <name type="scientific">Porites lobata</name>
    <dbReference type="NCBI Taxonomy" id="104759"/>
    <lineage>
        <taxon>Eukaryota</taxon>
        <taxon>Metazoa</taxon>
        <taxon>Cnidaria</taxon>
        <taxon>Anthozoa</taxon>
        <taxon>Hexacorallia</taxon>
        <taxon>Scleractinia</taxon>
        <taxon>Fungiina</taxon>
        <taxon>Poritidae</taxon>
        <taxon>Porites</taxon>
    </lineage>
</organism>
<evidence type="ECO:0000256" key="1">
    <source>
        <dbReference type="ARBA" id="ARBA00022737"/>
    </source>
</evidence>